<feature type="transmembrane region" description="Helical" evidence="1">
    <location>
        <begin position="393"/>
        <end position="412"/>
    </location>
</feature>
<dbReference type="AlphaFoldDB" id="A0A9N9KSM1"/>
<name>A0A9N9KSM1_9HELO</name>
<proteinExistence type="predicted"/>
<dbReference type="Pfam" id="PF22607">
    <property type="entry name" value="FAD_binding-like"/>
    <property type="match status" value="1"/>
</dbReference>
<keyword evidence="1" id="KW-1133">Transmembrane helix</keyword>
<dbReference type="SUPFAM" id="SSF51905">
    <property type="entry name" value="FAD/NAD(P)-binding domain"/>
    <property type="match status" value="1"/>
</dbReference>
<reference evidence="3" key="1">
    <citation type="submission" date="2021-07" db="EMBL/GenBank/DDBJ databases">
        <authorList>
            <person name="Durling M."/>
        </authorList>
    </citation>
    <scope>NUCLEOTIDE SEQUENCE</scope>
</reference>
<evidence type="ECO:0000259" key="2">
    <source>
        <dbReference type="Pfam" id="PF22607"/>
    </source>
</evidence>
<dbReference type="InterPro" id="IPR036188">
    <property type="entry name" value="FAD/NAD-bd_sf"/>
</dbReference>
<feature type="transmembrane region" description="Helical" evidence="1">
    <location>
        <begin position="6"/>
        <end position="24"/>
    </location>
</feature>
<keyword evidence="1" id="KW-0812">Transmembrane</keyword>
<dbReference type="EMBL" id="CAJVRL010000048">
    <property type="protein sequence ID" value="CAG8952811.1"/>
    <property type="molecule type" value="Genomic_DNA"/>
</dbReference>
<keyword evidence="4" id="KW-1185">Reference proteome</keyword>
<dbReference type="Gene3D" id="3.50.50.60">
    <property type="entry name" value="FAD/NAD(P)-binding domain"/>
    <property type="match status" value="1"/>
</dbReference>
<dbReference type="Gene3D" id="3.30.9.60">
    <property type="match status" value="1"/>
</dbReference>
<keyword evidence="1" id="KW-0472">Membrane</keyword>
<protein>
    <recommendedName>
        <fullName evidence="2">2,6-dihydroxypyridine 3-monooxygenase substrate binding domain-containing protein</fullName>
    </recommendedName>
</protein>
<dbReference type="PANTHER" id="PTHR47469">
    <property type="entry name" value="MONOOXYGENASE-LIKE"/>
    <property type="match status" value="1"/>
</dbReference>
<dbReference type="SUPFAM" id="SSF54373">
    <property type="entry name" value="FAD-linked reductases, C-terminal domain"/>
    <property type="match status" value="1"/>
</dbReference>
<dbReference type="InterPro" id="IPR054707">
    <property type="entry name" value="DhpH_subs-bd"/>
</dbReference>
<dbReference type="PANTHER" id="PTHR47469:SF2">
    <property type="entry name" value="OS06G0597600 PROTEIN"/>
    <property type="match status" value="1"/>
</dbReference>
<dbReference type="InterPro" id="IPR053212">
    <property type="entry name" value="DHP_3-monooxygenase"/>
</dbReference>
<dbReference type="Proteomes" id="UP000696280">
    <property type="component" value="Unassembled WGS sequence"/>
</dbReference>
<accession>A0A9N9KSM1</accession>
<dbReference type="OrthoDB" id="655030at2759"/>
<comment type="caution">
    <text evidence="3">The sequence shown here is derived from an EMBL/GenBank/DDBJ whole genome shotgun (WGS) entry which is preliminary data.</text>
</comment>
<sequence>MVNNPLNVVIVGGSLTALFHGIVLQRLGHRVRILERNPSNSQISYGAGIAAMEHVQAFLSQHDKSRTDYSVTSPNVQFLDSSNKIKSTWNVSLQMTSWKVLYYMMRANFDGMASDICPEPPKQTALPGFTSYEHSKNVTEVKYIDGLVSVIVEDVDNFSYETVHADLVLAADGASSTLRQLLQPNLKNKYAGYVAWRGTALESEISDKTKAIFACKTTFFTHKVGYIVLYTIPGEDGSTSPGSRQMNWVWYTLCPESSDEFAEVMTDVDGHRHHTTLPIGMIDPEKWEQQKALAGEILPEPFAEVVQRTTRPFISAIHDRETANPSFFDGKLLFVGDSLATFRPHIASSTNQAALDASLVGQLMNGEIDISKWEESVLAFANFAVLRSQLWGAYYLSGILSVTFAVAFFRYWKLFLVQSVCKRCFG</sequence>
<organism evidence="3 4">
    <name type="scientific">Hymenoscyphus fraxineus</name>
    <dbReference type="NCBI Taxonomy" id="746836"/>
    <lineage>
        <taxon>Eukaryota</taxon>
        <taxon>Fungi</taxon>
        <taxon>Dikarya</taxon>
        <taxon>Ascomycota</taxon>
        <taxon>Pezizomycotina</taxon>
        <taxon>Leotiomycetes</taxon>
        <taxon>Helotiales</taxon>
        <taxon>Helotiaceae</taxon>
        <taxon>Hymenoscyphus</taxon>
    </lineage>
</organism>
<evidence type="ECO:0000256" key="1">
    <source>
        <dbReference type="SAM" id="Phobius"/>
    </source>
</evidence>
<evidence type="ECO:0000313" key="3">
    <source>
        <dbReference type="EMBL" id="CAG8952811.1"/>
    </source>
</evidence>
<evidence type="ECO:0000313" key="4">
    <source>
        <dbReference type="Proteomes" id="UP000696280"/>
    </source>
</evidence>
<feature type="domain" description="2,6-dihydroxypyridine 3-monooxygenase substrate binding" evidence="2">
    <location>
        <begin position="190"/>
        <end position="319"/>
    </location>
</feature>
<gene>
    <name evidence="3" type="ORF">HYFRA_00007524</name>
</gene>